<feature type="signal peptide" evidence="1">
    <location>
        <begin position="1"/>
        <end position="22"/>
    </location>
</feature>
<evidence type="ECO:0000313" key="3">
    <source>
        <dbReference type="Proteomes" id="UP000006258"/>
    </source>
</evidence>
<dbReference type="GeneID" id="95431238"/>
<proteinExistence type="predicted"/>
<keyword evidence="3" id="KW-1185">Reference proteome</keyword>
<dbReference type="HOGENOM" id="CLU_762689_0_0_10"/>
<dbReference type="eggNOG" id="ENOG503339Y">
    <property type="taxonomic scope" value="Bacteria"/>
</dbReference>
<dbReference type="AlphaFoldDB" id="D7VRE2"/>
<accession>D7VRE2</accession>
<dbReference type="EMBL" id="ACHA02000012">
    <property type="protein sequence ID" value="EFK56343.1"/>
    <property type="molecule type" value="Genomic_DNA"/>
</dbReference>
<evidence type="ECO:0000256" key="1">
    <source>
        <dbReference type="SAM" id="SignalP"/>
    </source>
</evidence>
<dbReference type="InterPro" id="IPR027375">
    <property type="entry name" value="DKNYY"/>
</dbReference>
<organism evidence="2 3">
    <name type="scientific">Sphingobacterium spiritivorum ATCC 33861</name>
    <dbReference type="NCBI Taxonomy" id="525373"/>
    <lineage>
        <taxon>Bacteria</taxon>
        <taxon>Pseudomonadati</taxon>
        <taxon>Bacteroidota</taxon>
        <taxon>Sphingobacteriia</taxon>
        <taxon>Sphingobacteriales</taxon>
        <taxon>Sphingobacteriaceae</taxon>
        <taxon>Sphingobacterium</taxon>
    </lineage>
</organism>
<gene>
    <name evidence="2" type="ORF">HMPREF0766_13546</name>
</gene>
<reference evidence="2" key="1">
    <citation type="submission" date="2010-07" db="EMBL/GenBank/DDBJ databases">
        <authorList>
            <person name="Muzny D."/>
            <person name="Qin X."/>
            <person name="Buhay C."/>
            <person name="Dugan-Rocha S."/>
            <person name="Ding Y."/>
            <person name="Chen G."/>
            <person name="Hawes A."/>
            <person name="Holder M."/>
            <person name="Jhangiani S."/>
            <person name="Johnson A."/>
            <person name="Khan Z."/>
            <person name="Li Z."/>
            <person name="Liu W."/>
            <person name="Liu X."/>
            <person name="Perez L."/>
            <person name="Shen H."/>
            <person name="Wang Q."/>
            <person name="Watt J."/>
            <person name="Xi L."/>
            <person name="Xin Y."/>
            <person name="Zhou J."/>
            <person name="Deng J."/>
            <person name="Jiang H."/>
            <person name="Liu Y."/>
            <person name="Qu J."/>
            <person name="Song X.-Z."/>
            <person name="Zhang L."/>
            <person name="Villasana D."/>
            <person name="Johnson A."/>
            <person name="Liu J."/>
            <person name="Liyanage D."/>
            <person name="Lorensuhewa L."/>
            <person name="Robinson T."/>
            <person name="Song A."/>
            <person name="Song B.-B."/>
            <person name="Dinh H."/>
            <person name="Thornton R."/>
            <person name="Coyle M."/>
            <person name="Francisco L."/>
            <person name="Jackson L."/>
            <person name="Javaid M."/>
            <person name="Korchina V."/>
            <person name="Kovar C."/>
            <person name="Mata R."/>
            <person name="Mathew T."/>
            <person name="Ngo R."/>
            <person name="Nguyen L."/>
            <person name="Nguyen N."/>
            <person name="Okwuonu G."/>
            <person name="Ongeri F."/>
            <person name="Pham C."/>
            <person name="Simmons D."/>
            <person name="Wilczek-Boney K."/>
            <person name="Hale W."/>
            <person name="Jakkamsetti A."/>
            <person name="Pham P."/>
            <person name="Ruth R."/>
            <person name="San Lucas F."/>
            <person name="Warren J."/>
            <person name="Zhang J."/>
            <person name="Zhao Z."/>
            <person name="Zhou C."/>
            <person name="Zhu D."/>
            <person name="Lee S."/>
            <person name="Bess C."/>
            <person name="Blankenburg K."/>
            <person name="Forbes L."/>
            <person name="Fu Q."/>
            <person name="Gubbala S."/>
            <person name="Hirani K."/>
            <person name="Jayaseelan J.C."/>
            <person name="Lara F."/>
            <person name="Munidasa M."/>
            <person name="Palculict T."/>
            <person name="Patil S."/>
            <person name="Pu L.-L."/>
            <person name="Saada N."/>
            <person name="Tang L."/>
            <person name="Weissenberger G."/>
            <person name="Zhu Y."/>
            <person name="Hemphill L."/>
            <person name="Shang Y."/>
            <person name="Youmans B."/>
            <person name="Ayvaz T."/>
            <person name="Ross M."/>
            <person name="Santibanez J."/>
            <person name="Aqrawi P."/>
            <person name="Gross S."/>
            <person name="Joshi V."/>
            <person name="Fowler G."/>
            <person name="Nazareth L."/>
            <person name="Reid J."/>
            <person name="Worley K."/>
            <person name="Petrosino J."/>
            <person name="Highlander S."/>
            <person name="Gibbs R."/>
        </authorList>
    </citation>
    <scope>NUCLEOTIDE SEQUENCE [LARGE SCALE GENOMIC DNA]</scope>
    <source>
        <strain evidence="2">ATCC 33861</strain>
    </source>
</reference>
<evidence type="ECO:0000313" key="2">
    <source>
        <dbReference type="EMBL" id="EFK56343.1"/>
    </source>
</evidence>
<evidence type="ECO:0008006" key="4">
    <source>
        <dbReference type="Google" id="ProtNLM"/>
    </source>
</evidence>
<keyword evidence="1" id="KW-0732">Signal</keyword>
<dbReference type="Pfam" id="PF13644">
    <property type="entry name" value="DKNYY"/>
    <property type="match status" value="1"/>
</dbReference>
<feature type="chain" id="PRO_5003107473" description="DKNYY family protein" evidence="1">
    <location>
        <begin position="23"/>
        <end position="363"/>
    </location>
</feature>
<sequence length="363" mass="41714">MLRKILYTLISCSQLGILFSCAEQIDAVSENYYIKSGKIYYIPGGNSFERGSVETGADKNTFQVLSADVAKDKAHIYYKGYAQKQVDYSSFYLENGLFKDKDHVYYSKNYSTEPGRPGNPEDRNQWNIVRLADPKTYIPLAAPNQQWAKDKSRYFYNNEPLDVDYATYSIINKSFSADKNTLYINENRLIKPTKYVPISIDSLTNRYILLNHNTLLFYAGQLAEQQIQNSKDVRVLHNNVVCIDKKVIVDGNLFHRNEADASSFEILFISTSFFVAKDKNKVYYQEDIIDGADAATYQNLYLAIGKDKDHVYSGTDIVHVPDPASFHKIDDKNFDFADNKGNQFKYVRKESKIRLQDQSGKLY</sequence>
<name>D7VRE2_SPHSI</name>
<comment type="caution">
    <text evidence="2">The sequence shown here is derived from an EMBL/GenBank/DDBJ whole genome shotgun (WGS) entry which is preliminary data.</text>
</comment>
<dbReference type="RefSeq" id="WP_002994733.1">
    <property type="nucleotide sequence ID" value="NZ_GL379770.1"/>
</dbReference>
<dbReference type="Proteomes" id="UP000006258">
    <property type="component" value="Unassembled WGS sequence"/>
</dbReference>
<dbReference type="PROSITE" id="PS51257">
    <property type="entry name" value="PROKAR_LIPOPROTEIN"/>
    <property type="match status" value="1"/>
</dbReference>
<protein>
    <recommendedName>
        <fullName evidence="4">DKNYY family protein</fullName>
    </recommendedName>
</protein>
<dbReference type="STRING" id="525373.HMPREF0766_13546"/>